<gene>
    <name evidence="2" type="ORF">ADL15_40325</name>
</gene>
<keyword evidence="3" id="KW-1185">Reference proteome</keyword>
<dbReference type="AlphaFoldDB" id="A0A101JEW8"/>
<accession>A0A101JEW8</accession>
<dbReference type="OrthoDB" id="661223at2"/>
<feature type="domain" description="Contractile injection system tube protein N-terminal" evidence="1">
    <location>
        <begin position="13"/>
        <end position="156"/>
    </location>
</feature>
<dbReference type="Proteomes" id="UP000053244">
    <property type="component" value="Unassembled WGS sequence"/>
</dbReference>
<evidence type="ECO:0000313" key="2">
    <source>
        <dbReference type="EMBL" id="KUL25594.1"/>
    </source>
</evidence>
<evidence type="ECO:0000313" key="3">
    <source>
        <dbReference type="Proteomes" id="UP000053244"/>
    </source>
</evidence>
<reference evidence="2 3" key="1">
    <citation type="submission" date="2015-10" db="EMBL/GenBank/DDBJ databases">
        <authorList>
            <person name="Gilbert D.G."/>
        </authorList>
    </citation>
    <scope>NUCLEOTIDE SEQUENCE [LARGE SCALE GENOMIC DNA]</scope>
    <source>
        <strain evidence="2 3">NRRL B-16712</strain>
    </source>
</reference>
<dbReference type="EMBL" id="LLZH01000312">
    <property type="protein sequence ID" value="KUL25594.1"/>
    <property type="molecule type" value="Genomic_DNA"/>
</dbReference>
<organism evidence="2 3">
    <name type="scientific">Actinoplanes awajinensis subsp. mycoplanecinus</name>
    <dbReference type="NCBI Taxonomy" id="135947"/>
    <lineage>
        <taxon>Bacteria</taxon>
        <taxon>Bacillati</taxon>
        <taxon>Actinomycetota</taxon>
        <taxon>Actinomycetes</taxon>
        <taxon>Micromonosporales</taxon>
        <taxon>Micromonosporaceae</taxon>
        <taxon>Actinoplanes</taxon>
    </lineage>
</organism>
<proteinExistence type="predicted"/>
<protein>
    <recommendedName>
        <fullName evidence="1">Contractile injection system tube protein N-terminal domain-containing protein</fullName>
    </recommendedName>
</protein>
<sequence>MSIDMLPPLVVRFDYNPESLRDDKAVSYTDAHPGAGIRAPGKVYVGGGDRTITFTLHLHGLEKGHNRTVPGPTDNGVSTDLAVLRSFLYPREDAWAVAARRSPGQSIGEPPLCLFGFGTRLLHCWVTGLQITEQQFNSRLAPVRAEVVVTLIVVEEATDALHRLDVQHREALAALGAAGLPPW</sequence>
<name>A0A101JEW8_9ACTN</name>
<dbReference type="Pfam" id="PF19266">
    <property type="entry name" value="CIS_tube"/>
    <property type="match status" value="1"/>
</dbReference>
<comment type="caution">
    <text evidence="2">The sequence shown here is derived from an EMBL/GenBank/DDBJ whole genome shotgun (WGS) entry which is preliminary data.</text>
</comment>
<dbReference type="InterPro" id="IPR045361">
    <property type="entry name" value="CIS_tube_prot_N"/>
</dbReference>
<evidence type="ECO:0000259" key="1">
    <source>
        <dbReference type="Pfam" id="PF19266"/>
    </source>
</evidence>